<keyword evidence="5" id="KW-0547">Nucleotide-binding</keyword>
<dbReference type="AlphaFoldDB" id="K9B2B7"/>
<protein>
    <submittedName>
        <fullName evidence="10">Cobalt transporter ATP-binding subunit</fullName>
    </submittedName>
</protein>
<keyword evidence="8" id="KW-0472">Membrane</keyword>
<comment type="caution">
    <text evidence="10">The sequence shown here is derived from an EMBL/GenBank/DDBJ whole genome shotgun (WGS) entry which is preliminary data.</text>
</comment>
<dbReference type="PANTHER" id="PTHR43553">
    <property type="entry name" value="HEAVY METAL TRANSPORTER"/>
    <property type="match status" value="1"/>
</dbReference>
<reference evidence="10 11" key="1">
    <citation type="journal article" date="2013" name="Genome Announc.">
        <title>Genome Sequence of Staphylococcus massiliensis Strain S46, Isolated from the Surface of Healthy Human Skin.</title>
        <authorList>
            <person name="Srivastav R."/>
            <person name="Singh A."/>
            <person name="Jangir P.K."/>
            <person name="Kumari C."/>
            <person name="Muduli S."/>
            <person name="Sharma R."/>
        </authorList>
    </citation>
    <scope>NUCLEOTIDE SEQUENCE [LARGE SCALE GENOMIC DNA]</scope>
    <source>
        <strain evidence="10 11">S46</strain>
    </source>
</reference>
<dbReference type="GO" id="GO:0005524">
    <property type="term" value="F:ATP binding"/>
    <property type="evidence" value="ECO:0007669"/>
    <property type="project" value="UniProtKB-KW"/>
</dbReference>
<dbReference type="eggNOG" id="COG1122">
    <property type="taxonomic scope" value="Bacteria"/>
</dbReference>
<dbReference type="GO" id="GO:0042626">
    <property type="term" value="F:ATPase-coupled transmembrane transporter activity"/>
    <property type="evidence" value="ECO:0007669"/>
    <property type="project" value="TreeGrafter"/>
</dbReference>
<keyword evidence="4" id="KW-1003">Cell membrane</keyword>
<comment type="subcellular location">
    <subcellularLocation>
        <location evidence="1">Cell membrane</location>
        <topology evidence="1">Peripheral membrane protein</topology>
    </subcellularLocation>
</comment>
<dbReference type="GO" id="GO:0043190">
    <property type="term" value="C:ATP-binding cassette (ABC) transporter complex"/>
    <property type="evidence" value="ECO:0007669"/>
    <property type="project" value="TreeGrafter"/>
</dbReference>
<dbReference type="EMBL" id="AMSQ01000005">
    <property type="protein sequence ID" value="EKU48902.1"/>
    <property type="molecule type" value="Genomic_DNA"/>
</dbReference>
<gene>
    <name evidence="10" type="primary">cbiO</name>
    <name evidence="10" type="ORF">C273_03825</name>
</gene>
<dbReference type="NCBIfam" id="NF010167">
    <property type="entry name" value="PRK13648.1"/>
    <property type="match status" value="1"/>
</dbReference>
<evidence type="ECO:0000313" key="11">
    <source>
        <dbReference type="Proteomes" id="UP000009885"/>
    </source>
</evidence>
<dbReference type="SUPFAM" id="SSF52540">
    <property type="entry name" value="P-loop containing nucleoside triphosphate hydrolases"/>
    <property type="match status" value="1"/>
</dbReference>
<evidence type="ECO:0000259" key="9">
    <source>
        <dbReference type="PROSITE" id="PS50893"/>
    </source>
</evidence>
<comment type="similarity">
    <text evidence="2">Belongs to the ABC transporter superfamily.</text>
</comment>
<keyword evidence="3" id="KW-0813">Transport</keyword>
<dbReference type="PANTHER" id="PTHR43553:SF24">
    <property type="entry name" value="ENERGY-COUPLING FACTOR TRANSPORTER ATP-BINDING PROTEIN ECFA1"/>
    <property type="match status" value="1"/>
</dbReference>
<evidence type="ECO:0000256" key="1">
    <source>
        <dbReference type="ARBA" id="ARBA00004202"/>
    </source>
</evidence>
<dbReference type="PROSITE" id="PS50893">
    <property type="entry name" value="ABC_TRANSPORTER_2"/>
    <property type="match status" value="1"/>
</dbReference>
<dbReference type="Proteomes" id="UP000009885">
    <property type="component" value="Unassembled WGS sequence"/>
</dbReference>
<sequence length="269" mass="29909">MCRTEPAVAFENVTFSYQGDARHILKDVSFEVPKGSWTSIVGHNGSGKSTIAKLIVGIETVNEGTIKINGDIHDKASLKTMREQVGIVFQNPDNQFVGSTVAYDVAFGLENYAVPHDEMRATVDDVLKKVGMYDKRYHEPESLSGGQKERVAIAGILALKPDIIILDESTAMLDPEGKQDILKLVSTLKEEEGMTVISITHDLNETLEADRIIVMNQGQVHQVGTMNDVFKDAEQLKSIGLTLPFTFRIRDLLDLDIENCTYERLVERL</sequence>
<keyword evidence="6 10" id="KW-0067">ATP-binding</keyword>
<dbReference type="SMART" id="SM00382">
    <property type="entry name" value="AAA"/>
    <property type="match status" value="1"/>
</dbReference>
<evidence type="ECO:0000256" key="7">
    <source>
        <dbReference type="ARBA" id="ARBA00022967"/>
    </source>
</evidence>
<name>K9B2B7_9STAP</name>
<dbReference type="NCBIfam" id="TIGR04520">
    <property type="entry name" value="ECF_ATPase_1"/>
    <property type="match status" value="1"/>
</dbReference>
<dbReference type="InterPro" id="IPR050095">
    <property type="entry name" value="ECF_ABC_transporter_ATP-bd"/>
</dbReference>
<dbReference type="Gene3D" id="3.40.50.300">
    <property type="entry name" value="P-loop containing nucleotide triphosphate hydrolases"/>
    <property type="match status" value="1"/>
</dbReference>
<organism evidence="10 11">
    <name type="scientific">Staphylococcus massiliensis S46</name>
    <dbReference type="NCBI Taxonomy" id="1229783"/>
    <lineage>
        <taxon>Bacteria</taxon>
        <taxon>Bacillati</taxon>
        <taxon>Bacillota</taxon>
        <taxon>Bacilli</taxon>
        <taxon>Bacillales</taxon>
        <taxon>Staphylococcaceae</taxon>
        <taxon>Staphylococcus</taxon>
    </lineage>
</organism>
<dbReference type="InterPro" id="IPR003439">
    <property type="entry name" value="ABC_transporter-like_ATP-bd"/>
</dbReference>
<evidence type="ECO:0000256" key="4">
    <source>
        <dbReference type="ARBA" id="ARBA00022475"/>
    </source>
</evidence>
<dbReference type="CDD" id="cd03225">
    <property type="entry name" value="ABC_cobalt_CbiO_domain1"/>
    <property type="match status" value="1"/>
</dbReference>
<dbReference type="InterPro" id="IPR003593">
    <property type="entry name" value="AAA+_ATPase"/>
</dbReference>
<evidence type="ECO:0000313" key="10">
    <source>
        <dbReference type="EMBL" id="EKU48902.1"/>
    </source>
</evidence>
<evidence type="ECO:0000256" key="3">
    <source>
        <dbReference type="ARBA" id="ARBA00022448"/>
    </source>
</evidence>
<dbReference type="PATRIC" id="fig|1229783.3.peg.770"/>
<dbReference type="InterPro" id="IPR027417">
    <property type="entry name" value="P-loop_NTPase"/>
</dbReference>
<feature type="domain" description="ABC transporter" evidence="9">
    <location>
        <begin position="8"/>
        <end position="242"/>
    </location>
</feature>
<evidence type="ECO:0000256" key="2">
    <source>
        <dbReference type="ARBA" id="ARBA00005417"/>
    </source>
</evidence>
<dbReference type="RefSeq" id="WP_009382750.1">
    <property type="nucleotide sequence ID" value="NZ_AMSQ01000005.1"/>
</dbReference>
<accession>K9B2B7</accession>
<dbReference type="GO" id="GO:0015087">
    <property type="term" value="F:cobalt ion transmembrane transporter activity"/>
    <property type="evidence" value="ECO:0007669"/>
    <property type="project" value="UniProtKB-ARBA"/>
</dbReference>
<dbReference type="InterPro" id="IPR030947">
    <property type="entry name" value="EcfA_1"/>
</dbReference>
<evidence type="ECO:0000256" key="8">
    <source>
        <dbReference type="ARBA" id="ARBA00023136"/>
    </source>
</evidence>
<dbReference type="InterPro" id="IPR015856">
    <property type="entry name" value="ABC_transpr_CbiO/EcfA_su"/>
</dbReference>
<dbReference type="Pfam" id="PF00005">
    <property type="entry name" value="ABC_tran"/>
    <property type="match status" value="1"/>
</dbReference>
<dbReference type="GO" id="GO:0016887">
    <property type="term" value="F:ATP hydrolysis activity"/>
    <property type="evidence" value="ECO:0007669"/>
    <property type="project" value="InterPro"/>
</dbReference>
<proteinExistence type="inferred from homology"/>
<dbReference type="OrthoDB" id="9784332at2"/>
<evidence type="ECO:0000256" key="5">
    <source>
        <dbReference type="ARBA" id="ARBA00022741"/>
    </source>
</evidence>
<keyword evidence="7" id="KW-1278">Translocase</keyword>
<dbReference type="STRING" id="1229783.C273_03825"/>
<evidence type="ECO:0000256" key="6">
    <source>
        <dbReference type="ARBA" id="ARBA00022840"/>
    </source>
</evidence>
<dbReference type="FunFam" id="3.40.50.300:FF:000224">
    <property type="entry name" value="Energy-coupling factor transporter ATP-binding protein EcfA"/>
    <property type="match status" value="1"/>
</dbReference>
<keyword evidence="11" id="KW-1185">Reference proteome</keyword>